<dbReference type="SMART" id="SM00545">
    <property type="entry name" value="JmjN"/>
    <property type="match status" value="1"/>
</dbReference>
<keyword evidence="9" id="KW-0560">Oxidoreductase</keyword>
<reference evidence="20" key="2">
    <citation type="submission" date="2025-08" db="UniProtKB">
        <authorList>
            <consortium name="RefSeq"/>
        </authorList>
    </citation>
    <scope>IDENTIFICATION</scope>
    <source>
        <tissue evidence="20">Leaf</tissue>
    </source>
</reference>
<evidence type="ECO:0000259" key="17">
    <source>
        <dbReference type="PROSITE" id="PS51183"/>
    </source>
</evidence>
<accession>A0A6P5FDE4</accession>
<keyword evidence="6" id="KW-0862">Zinc</keyword>
<evidence type="ECO:0000256" key="13">
    <source>
        <dbReference type="ARBA" id="ARBA00023242"/>
    </source>
</evidence>
<evidence type="ECO:0000313" key="19">
    <source>
        <dbReference type="Proteomes" id="UP000515123"/>
    </source>
</evidence>
<evidence type="ECO:0000256" key="15">
    <source>
        <dbReference type="SAM" id="MobiDB-lite"/>
    </source>
</evidence>
<feature type="compositionally biased region" description="Low complexity" evidence="15">
    <location>
        <begin position="69"/>
        <end position="83"/>
    </location>
</feature>
<keyword evidence="19" id="KW-1185">Reference proteome</keyword>
<feature type="domain" description="C2H2-type" evidence="16">
    <location>
        <begin position="1336"/>
        <end position="1365"/>
    </location>
</feature>
<comment type="cofactor">
    <cofactor evidence="1">
        <name>Fe(2+)</name>
        <dbReference type="ChEBI" id="CHEBI:29033"/>
    </cofactor>
</comment>
<dbReference type="Pfam" id="PF02375">
    <property type="entry name" value="JmjN"/>
    <property type="match status" value="1"/>
</dbReference>
<keyword evidence="10" id="KW-0408">Iron</keyword>
<evidence type="ECO:0000256" key="11">
    <source>
        <dbReference type="ARBA" id="ARBA00023015"/>
    </source>
</evidence>
<evidence type="ECO:0000256" key="7">
    <source>
        <dbReference type="ARBA" id="ARBA00022853"/>
    </source>
</evidence>
<keyword evidence="4" id="KW-0677">Repeat</keyword>
<keyword evidence="7" id="KW-0156">Chromatin regulator</keyword>
<name>A0A6P5FDE4_ANACO</name>
<protein>
    <submittedName>
        <fullName evidence="20">Lysine-specific demethylase SE14</fullName>
    </submittedName>
</protein>
<evidence type="ECO:0000256" key="1">
    <source>
        <dbReference type="ARBA" id="ARBA00001954"/>
    </source>
</evidence>
<dbReference type="InterPro" id="IPR003349">
    <property type="entry name" value="JmjN"/>
</dbReference>
<evidence type="ECO:0000256" key="2">
    <source>
        <dbReference type="ARBA" id="ARBA00004123"/>
    </source>
</evidence>
<dbReference type="GO" id="GO:0034647">
    <property type="term" value="F:histone H3K4me/H3K4me2/H3K4me3 demethylase activity"/>
    <property type="evidence" value="ECO:0007669"/>
    <property type="project" value="TreeGrafter"/>
</dbReference>
<proteinExistence type="predicted"/>
<dbReference type="InterPro" id="IPR003347">
    <property type="entry name" value="JmjC_dom"/>
</dbReference>
<evidence type="ECO:0000256" key="9">
    <source>
        <dbReference type="ARBA" id="ARBA00023002"/>
    </source>
</evidence>
<evidence type="ECO:0000256" key="4">
    <source>
        <dbReference type="ARBA" id="ARBA00022737"/>
    </source>
</evidence>
<dbReference type="GeneID" id="109714004"/>
<gene>
    <name evidence="20" type="primary">LOC109714004</name>
</gene>
<evidence type="ECO:0000256" key="5">
    <source>
        <dbReference type="ARBA" id="ARBA00022771"/>
    </source>
</evidence>
<evidence type="ECO:0000256" key="3">
    <source>
        <dbReference type="ARBA" id="ARBA00022723"/>
    </source>
</evidence>
<evidence type="ECO:0000256" key="10">
    <source>
        <dbReference type="ARBA" id="ARBA00023004"/>
    </source>
</evidence>
<dbReference type="GO" id="GO:0005634">
    <property type="term" value="C:nucleus"/>
    <property type="evidence" value="ECO:0007669"/>
    <property type="project" value="UniProtKB-SubCell"/>
</dbReference>
<feature type="region of interest" description="Disordered" evidence="15">
    <location>
        <begin position="69"/>
        <end position="92"/>
    </location>
</feature>
<dbReference type="PANTHER" id="PTHR10694">
    <property type="entry name" value="LYSINE-SPECIFIC DEMETHYLASE"/>
    <property type="match status" value="1"/>
</dbReference>
<dbReference type="PROSITE" id="PS51183">
    <property type="entry name" value="JMJN"/>
    <property type="match status" value="1"/>
</dbReference>
<sequence>MSDPEIPSWLRSLPRAPEYRPTETEFADPIAFISRIEREAAAFGICKVIPPLPKPSKRFVLANLNRSLSKSPDLSSSAAAAAPTTRHQELGTRRARTPVPFHKQVWQSGELYSVEQFEAKSKAFARAQLGGFKEVTPLLVESLFWKAAAEKPIYVEYANDVPGSGFAAPEEPFKYYTYRRRRRKREFHQEKIQEPMCPLPVGSDVESTGSAGWKLSNSPWNLQVIARSPGSLTRFMPDEVPGVTSPMVYIAMLFSWFAWHVEDHELHSLNFLHMGAPKTWYAIPGDHAAALEEIVRVQGYGGNVDRLAALAMLGGKTTLLSPEVLVASGIPCCRLVQNPGEFVVTFPRAYHIGFSHGFNCGEAANFATPQWLKFAKDAAVRRAAMNYLPMLSHQQLLYMLTVSFISRVPGELLPGVRTSRLRDRKKEEREFLIKRAFLHDMMNENQLLCSLHAKESTMGAVLWEPDLLPSSCLVPHERMVDGDSAMEMIQCKLKNSKPLENVHEGTDHLASIQSQNILSVKTQINACDAECSNSKEETINYEDAEGEADEEDLPFGLRIDSGSLACVACGILGYPFMAILQPSEKALNGLSPVNCEESTQKIEVSECTSQPSLASIIKKFDSAKESSLNHVEARDQETSDGDKARIGHQSLEGNTCRISSSQIDSPDGRKQGCSTAIFEHPINQLSHQNDSSSPSRIGIVSTEDDISNMNISGEKAQTDADRLLGAGVGQCDEVTKWNTHNGFLRPRIFCLQHALEIEELLQSKGSAHVLIICHSDYLTIKALAMSIAEEIDVQLDCEDIPLQNASPSDMHLINISIDDEEHEEDGKDWSSSLGVNLQYRAKLRKQSSAKEQLALSLGGIFSDPAPVSVVSNLKWLCKKSRTPCKVVGTSLPRSHLHKDTNKFGRSHCYYENVDEENMNNLYAVPITIAEHLQINQLGLSGQSVSSSHEVTHSLNSQGSPVDDNTDFVSGGGELEIHSDKSVNTVSLSNPMSSESDISYYNIPILARFDIPEKTTKEYSLNRKHDNVENLEVKEKTMRLEDESLQVEETKILDEMNSKLDGPQSAKLDCESSLSAVSIAENTQENSWAEIPDSEGNHAETLVLEESLSAPVLSLNASDILLEVVDEERQCDAALAKESLALDDAALNEIHHSTFKTTVVDNAEAKDNSEMLQKAQLTNVVKASTEVCASFEAVVRSGKATRDIIHYVRRKNKRKREEEQHKGDSSYSCIGFIRSPCEGLRPRSGRNIPLESDTPVVPKKVMKAVKKPQISTVQGGKNRVEGQFSCDLEGCRMRFRTRRELSLHKQNRCTLEGCGKRFSSHNYAARHQCVHIDDRPLKCPWKGCRMTFKWAWARTEHVRVHTGERPYECKVAGCGLTFRYISDFSRHRRKTGHYVSASV</sequence>
<dbReference type="SMART" id="SM00355">
    <property type="entry name" value="ZnF_C2H2"/>
    <property type="match status" value="4"/>
</dbReference>
<feature type="domain" description="C2H2-type" evidence="16">
    <location>
        <begin position="1306"/>
        <end position="1335"/>
    </location>
</feature>
<reference evidence="19" key="1">
    <citation type="journal article" date="2015" name="Nat. Genet.">
        <title>The pineapple genome and the evolution of CAM photosynthesis.</title>
        <authorList>
            <person name="Ming R."/>
            <person name="VanBuren R."/>
            <person name="Wai C.M."/>
            <person name="Tang H."/>
            <person name="Schatz M.C."/>
            <person name="Bowers J.E."/>
            <person name="Lyons E."/>
            <person name="Wang M.L."/>
            <person name="Chen J."/>
            <person name="Biggers E."/>
            <person name="Zhang J."/>
            <person name="Huang L."/>
            <person name="Zhang L."/>
            <person name="Miao W."/>
            <person name="Zhang J."/>
            <person name="Ye Z."/>
            <person name="Miao C."/>
            <person name="Lin Z."/>
            <person name="Wang H."/>
            <person name="Zhou H."/>
            <person name="Yim W.C."/>
            <person name="Priest H.D."/>
            <person name="Zheng C."/>
            <person name="Woodhouse M."/>
            <person name="Edger P.P."/>
            <person name="Guyot R."/>
            <person name="Guo H.B."/>
            <person name="Guo H."/>
            <person name="Zheng G."/>
            <person name="Singh R."/>
            <person name="Sharma A."/>
            <person name="Min X."/>
            <person name="Zheng Y."/>
            <person name="Lee H."/>
            <person name="Gurtowski J."/>
            <person name="Sedlazeck F.J."/>
            <person name="Harkess A."/>
            <person name="McKain M.R."/>
            <person name="Liao Z."/>
            <person name="Fang J."/>
            <person name="Liu J."/>
            <person name="Zhang X."/>
            <person name="Zhang Q."/>
            <person name="Hu W."/>
            <person name="Qin Y."/>
            <person name="Wang K."/>
            <person name="Chen L.Y."/>
            <person name="Shirley N."/>
            <person name="Lin Y.R."/>
            <person name="Liu L.Y."/>
            <person name="Hernandez A.G."/>
            <person name="Wright C.L."/>
            <person name="Bulone V."/>
            <person name="Tuskan G.A."/>
            <person name="Heath K."/>
            <person name="Zee F."/>
            <person name="Moore P.H."/>
            <person name="Sunkar R."/>
            <person name="Leebens-Mack J.H."/>
            <person name="Mockler T."/>
            <person name="Bennetzen J.L."/>
            <person name="Freeling M."/>
            <person name="Sankoff D."/>
            <person name="Paterson A.H."/>
            <person name="Zhu X."/>
            <person name="Yang X."/>
            <person name="Smith J.A."/>
            <person name="Cushman J.C."/>
            <person name="Paull R.E."/>
            <person name="Yu Q."/>
        </authorList>
    </citation>
    <scope>NUCLEOTIDE SEQUENCE [LARGE SCALE GENOMIC DNA]</scope>
    <source>
        <strain evidence="19">cv. F153</strain>
    </source>
</reference>
<dbReference type="Pfam" id="PF02373">
    <property type="entry name" value="JmjC"/>
    <property type="match status" value="1"/>
</dbReference>
<evidence type="ECO:0000256" key="14">
    <source>
        <dbReference type="PROSITE-ProRule" id="PRU00042"/>
    </source>
</evidence>
<organism evidence="19 20">
    <name type="scientific">Ananas comosus</name>
    <name type="common">Pineapple</name>
    <name type="synonym">Ananas ananas</name>
    <dbReference type="NCBI Taxonomy" id="4615"/>
    <lineage>
        <taxon>Eukaryota</taxon>
        <taxon>Viridiplantae</taxon>
        <taxon>Streptophyta</taxon>
        <taxon>Embryophyta</taxon>
        <taxon>Tracheophyta</taxon>
        <taxon>Spermatophyta</taxon>
        <taxon>Magnoliopsida</taxon>
        <taxon>Liliopsida</taxon>
        <taxon>Poales</taxon>
        <taxon>Bromeliaceae</taxon>
        <taxon>Bromelioideae</taxon>
        <taxon>Ananas</taxon>
    </lineage>
</organism>
<keyword evidence="13" id="KW-0539">Nucleus</keyword>
<feature type="domain" description="C2H2-type" evidence="16">
    <location>
        <begin position="1366"/>
        <end position="1392"/>
    </location>
</feature>
<dbReference type="Proteomes" id="UP000515123">
    <property type="component" value="Linkage group 8"/>
</dbReference>
<dbReference type="Gene3D" id="3.30.160.60">
    <property type="entry name" value="Classic Zinc Finger"/>
    <property type="match status" value="1"/>
</dbReference>
<evidence type="ECO:0000313" key="20">
    <source>
        <dbReference type="RefSeq" id="XP_020093944.1"/>
    </source>
</evidence>
<comment type="subcellular location">
    <subcellularLocation>
        <location evidence="2">Nucleus</location>
    </subcellularLocation>
</comment>
<dbReference type="GO" id="GO:0040029">
    <property type="term" value="P:epigenetic regulation of gene expression"/>
    <property type="evidence" value="ECO:0007669"/>
    <property type="project" value="UniProtKB-ARBA"/>
</dbReference>
<dbReference type="SUPFAM" id="SSF57667">
    <property type="entry name" value="beta-beta-alpha zinc fingers"/>
    <property type="match status" value="2"/>
</dbReference>
<keyword evidence="11" id="KW-0805">Transcription regulation</keyword>
<dbReference type="FunFam" id="2.60.120.650:FF:000023">
    <property type="entry name" value="Probable lysine-specific demethylase ELF6"/>
    <property type="match status" value="1"/>
</dbReference>
<evidence type="ECO:0000259" key="18">
    <source>
        <dbReference type="PROSITE" id="PS51184"/>
    </source>
</evidence>
<dbReference type="Gramene" id="Aco019945.1.mrna1">
    <property type="protein sequence ID" value="Aco019945.1.mrna1"/>
    <property type="gene ID" value="Aco019945.1.path1"/>
</dbReference>
<feature type="domain" description="JmjN" evidence="17">
    <location>
        <begin position="16"/>
        <end position="57"/>
    </location>
</feature>
<dbReference type="PROSITE" id="PS50157">
    <property type="entry name" value="ZINC_FINGER_C2H2_2"/>
    <property type="match status" value="3"/>
</dbReference>
<dbReference type="OrthoDB" id="9547406at2759"/>
<dbReference type="PROSITE" id="PS00028">
    <property type="entry name" value="ZINC_FINGER_C2H2_1"/>
    <property type="match status" value="3"/>
</dbReference>
<dbReference type="RefSeq" id="XP_020093944.1">
    <property type="nucleotide sequence ID" value="XM_020238355.1"/>
</dbReference>
<dbReference type="GO" id="GO:0000785">
    <property type="term" value="C:chromatin"/>
    <property type="evidence" value="ECO:0007669"/>
    <property type="project" value="TreeGrafter"/>
</dbReference>
<dbReference type="PROSITE" id="PS51184">
    <property type="entry name" value="JMJC"/>
    <property type="match status" value="1"/>
</dbReference>
<dbReference type="InterPro" id="IPR036236">
    <property type="entry name" value="Znf_C2H2_sf"/>
</dbReference>
<dbReference type="PANTHER" id="PTHR10694:SF45">
    <property type="entry name" value="LYSINE-SPECIFIC DEMETHYLASE ELF6"/>
    <property type="match status" value="1"/>
</dbReference>
<dbReference type="FunFam" id="3.30.160.60:FF:000747">
    <property type="entry name" value="Probable lysine-specific demethylase ELF6"/>
    <property type="match status" value="1"/>
</dbReference>
<dbReference type="SMART" id="SM00558">
    <property type="entry name" value="JmjC"/>
    <property type="match status" value="1"/>
</dbReference>
<feature type="domain" description="JmjC" evidence="18">
    <location>
        <begin position="217"/>
        <end position="383"/>
    </location>
</feature>
<dbReference type="Gene3D" id="2.60.120.650">
    <property type="entry name" value="Cupin"/>
    <property type="match status" value="1"/>
</dbReference>
<evidence type="ECO:0000256" key="6">
    <source>
        <dbReference type="ARBA" id="ARBA00022833"/>
    </source>
</evidence>
<keyword evidence="12" id="KW-0804">Transcription</keyword>
<keyword evidence="5 14" id="KW-0863">Zinc-finger</keyword>
<dbReference type="SUPFAM" id="SSF51197">
    <property type="entry name" value="Clavaminate synthase-like"/>
    <property type="match status" value="1"/>
</dbReference>
<evidence type="ECO:0000256" key="12">
    <source>
        <dbReference type="ARBA" id="ARBA00023163"/>
    </source>
</evidence>
<keyword evidence="3" id="KW-0479">Metal-binding</keyword>
<evidence type="ECO:0000256" key="8">
    <source>
        <dbReference type="ARBA" id="ARBA00022964"/>
    </source>
</evidence>
<evidence type="ECO:0000259" key="16">
    <source>
        <dbReference type="PROSITE" id="PS50157"/>
    </source>
</evidence>
<dbReference type="GO" id="GO:0008270">
    <property type="term" value="F:zinc ion binding"/>
    <property type="evidence" value="ECO:0007669"/>
    <property type="project" value="UniProtKB-KW"/>
</dbReference>
<dbReference type="InterPro" id="IPR013087">
    <property type="entry name" value="Znf_C2H2_type"/>
</dbReference>
<keyword evidence="8" id="KW-0223">Dioxygenase</keyword>